<accession>A0A5J9VZ46</accession>
<reference evidence="2 3" key="1">
    <citation type="journal article" date="2019" name="Sci. Rep.">
        <title>A high-quality genome of Eragrostis curvula grass provides insights into Poaceae evolution and supports new strategies to enhance forage quality.</title>
        <authorList>
            <person name="Carballo J."/>
            <person name="Santos B.A.C.M."/>
            <person name="Zappacosta D."/>
            <person name="Garbus I."/>
            <person name="Selva J.P."/>
            <person name="Gallo C.A."/>
            <person name="Diaz A."/>
            <person name="Albertini E."/>
            <person name="Caccamo M."/>
            <person name="Echenique V."/>
        </authorList>
    </citation>
    <scope>NUCLEOTIDE SEQUENCE [LARGE SCALE GENOMIC DNA]</scope>
    <source>
        <strain evidence="3">cv. Victoria</strain>
        <tissue evidence="2">Leaf</tissue>
    </source>
</reference>
<organism evidence="2 3">
    <name type="scientific">Eragrostis curvula</name>
    <name type="common">weeping love grass</name>
    <dbReference type="NCBI Taxonomy" id="38414"/>
    <lineage>
        <taxon>Eukaryota</taxon>
        <taxon>Viridiplantae</taxon>
        <taxon>Streptophyta</taxon>
        <taxon>Embryophyta</taxon>
        <taxon>Tracheophyta</taxon>
        <taxon>Spermatophyta</taxon>
        <taxon>Magnoliopsida</taxon>
        <taxon>Liliopsida</taxon>
        <taxon>Poales</taxon>
        <taxon>Poaceae</taxon>
        <taxon>PACMAD clade</taxon>
        <taxon>Chloridoideae</taxon>
        <taxon>Eragrostideae</taxon>
        <taxon>Eragrostidinae</taxon>
        <taxon>Eragrostis</taxon>
    </lineage>
</organism>
<proteinExistence type="predicted"/>
<name>A0A5J9VZ46_9POAL</name>
<feature type="non-terminal residue" evidence="2">
    <location>
        <position position="1"/>
    </location>
</feature>
<dbReference type="Proteomes" id="UP000324897">
    <property type="component" value="Chromosome 4"/>
</dbReference>
<comment type="caution">
    <text evidence="2">The sequence shown here is derived from an EMBL/GenBank/DDBJ whole genome shotgun (WGS) entry which is preliminary data.</text>
</comment>
<dbReference type="EMBL" id="RWGY01000007">
    <property type="protein sequence ID" value="TVU40876.1"/>
    <property type="molecule type" value="Genomic_DNA"/>
</dbReference>
<evidence type="ECO:0000313" key="3">
    <source>
        <dbReference type="Proteomes" id="UP000324897"/>
    </source>
</evidence>
<dbReference type="Gramene" id="TVU40876">
    <property type="protein sequence ID" value="TVU40876"/>
    <property type="gene ID" value="EJB05_14357"/>
</dbReference>
<gene>
    <name evidence="2" type="ORF">EJB05_14357</name>
</gene>
<protein>
    <submittedName>
        <fullName evidence="2">Uncharacterized protein</fullName>
    </submittedName>
</protein>
<evidence type="ECO:0000313" key="2">
    <source>
        <dbReference type="EMBL" id="TVU40876.1"/>
    </source>
</evidence>
<dbReference type="AlphaFoldDB" id="A0A5J9VZ46"/>
<keyword evidence="3" id="KW-1185">Reference proteome</keyword>
<feature type="region of interest" description="Disordered" evidence="1">
    <location>
        <begin position="10"/>
        <end position="45"/>
    </location>
</feature>
<feature type="compositionally biased region" description="Basic residues" evidence="1">
    <location>
        <begin position="10"/>
        <end position="21"/>
    </location>
</feature>
<evidence type="ECO:0000256" key="1">
    <source>
        <dbReference type="SAM" id="MobiDB-lite"/>
    </source>
</evidence>
<sequence length="139" mass="15806">MELDVVVKAVRHGSRKSRRSSSARPSSASMGADRDRPRRGRRQLSIVVSGPIPAGRENVAKVRTDVMKEKLEKFAHKQKVDICYAGRTSLKTGYIIFLMQMQSLQQRRVLPISVSNGTSLETCFAYQRLCWYIIGDTFW</sequence>